<name>A0A6A6AP83_9PLEO</name>
<feature type="compositionally biased region" description="Low complexity" evidence="2">
    <location>
        <begin position="470"/>
        <end position="481"/>
    </location>
</feature>
<dbReference type="GeneID" id="54405226"/>
<dbReference type="OrthoDB" id="5362656at2759"/>
<evidence type="ECO:0000256" key="1">
    <source>
        <dbReference type="SAM" id="Coils"/>
    </source>
</evidence>
<feature type="coiled-coil region" evidence="1">
    <location>
        <begin position="692"/>
        <end position="726"/>
    </location>
</feature>
<organism evidence="3 4">
    <name type="scientific">Dothidotthia symphoricarpi CBS 119687</name>
    <dbReference type="NCBI Taxonomy" id="1392245"/>
    <lineage>
        <taxon>Eukaryota</taxon>
        <taxon>Fungi</taxon>
        <taxon>Dikarya</taxon>
        <taxon>Ascomycota</taxon>
        <taxon>Pezizomycotina</taxon>
        <taxon>Dothideomycetes</taxon>
        <taxon>Pleosporomycetidae</taxon>
        <taxon>Pleosporales</taxon>
        <taxon>Dothidotthiaceae</taxon>
        <taxon>Dothidotthia</taxon>
    </lineage>
</organism>
<feature type="compositionally biased region" description="Polar residues" evidence="2">
    <location>
        <begin position="583"/>
        <end position="592"/>
    </location>
</feature>
<dbReference type="AlphaFoldDB" id="A0A6A6AP83"/>
<dbReference type="RefSeq" id="XP_033526698.1">
    <property type="nucleotide sequence ID" value="XM_033664794.1"/>
</dbReference>
<evidence type="ECO:0000313" key="4">
    <source>
        <dbReference type="Proteomes" id="UP000799771"/>
    </source>
</evidence>
<keyword evidence="4" id="KW-1185">Reference proteome</keyword>
<reference evidence="3" key="1">
    <citation type="journal article" date="2020" name="Stud. Mycol.">
        <title>101 Dothideomycetes genomes: a test case for predicting lifestyles and emergence of pathogens.</title>
        <authorList>
            <person name="Haridas S."/>
            <person name="Albert R."/>
            <person name="Binder M."/>
            <person name="Bloem J."/>
            <person name="Labutti K."/>
            <person name="Salamov A."/>
            <person name="Andreopoulos B."/>
            <person name="Baker S."/>
            <person name="Barry K."/>
            <person name="Bills G."/>
            <person name="Bluhm B."/>
            <person name="Cannon C."/>
            <person name="Castanera R."/>
            <person name="Culley D."/>
            <person name="Daum C."/>
            <person name="Ezra D."/>
            <person name="Gonzalez J."/>
            <person name="Henrissat B."/>
            <person name="Kuo A."/>
            <person name="Liang C."/>
            <person name="Lipzen A."/>
            <person name="Lutzoni F."/>
            <person name="Magnuson J."/>
            <person name="Mondo S."/>
            <person name="Nolan M."/>
            <person name="Ohm R."/>
            <person name="Pangilinan J."/>
            <person name="Park H.-J."/>
            <person name="Ramirez L."/>
            <person name="Alfaro M."/>
            <person name="Sun H."/>
            <person name="Tritt A."/>
            <person name="Yoshinaga Y."/>
            <person name="Zwiers L.-H."/>
            <person name="Turgeon B."/>
            <person name="Goodwin S."/>
            <person name="Spatafora J."/>
            <person name="Crous P."/>
            <person name="Grigoriev I."/>
        </authorList>
    </citation>
    <scope>NUCLEOTIDE SEQUENCE</scope>
    <source>
        <strain evidence="3">CBS 119687</strain>
    </source>
</reference>
<dbReference type="EMBL" id="ML977501">
    <property type="protein sequence ID" value="KAF2132311.1"/>
    <property type="molecule type" value="Genomic_DNA"/>
</dbReference>
<gene>
    <name evidence="3" type="ORF">P153DRAFT_311176</name>
</gene>
<proteinExistence type="predicted"/>
<evidence type="ECO:0008006" key="5">
    <source>
        <dbReference type="Google" id="ProtNLM"/>
    </source>
</evidence>
<feature type="compositionally biased region" description="Low complexity" evidence="2">
    <location>
        <begin position="593"/>
        <end position="624"/>
    </location>
</feature>
<protein>
    <recommendedName>
        <fullName evidence="5">WD40 repeat-like protein</fullName>
    </recommendedName>
</protein>
<sequence>MTPNSPPPLEQSLFITTPNVIHFCSQLSDKTLFECTTPDSIVNARASKDNSGFTSVQAYSVPTAQLLPAPQNHPSPPNVISVSGDGNILLSASPSPPAIYLQDRRWGGSAPVNFHPTDARFPVSCAVFQTYGGSERLSYTCFLLGFQDGTLALYKLFLPPRSRRYEEANYQRSQAFHLQPVKIGAIKKLHKAAMGGLSAAEFIPGHRSRVVSIGHDGRCRLHVSGPATCLSVVSNGIASSKRRKNKTGLLGGDAMEDTEPVYEGSEVLLAIGTQVGKVLIFNVLGLLMREILMNGPVVAVEWVGDMSAPSVLPNRVSSMSPESHPVMTALVEEYEKALNEEECGTVMRVALPTEEVGIRSPYPIGQGRDFFSSNSPPHSISTRVARKPSDVSTGSPLQVERTRERPRRKSFPRPRIATETFRSPSETISSPSLPTSSSSQNATTIKETRKWPQIRQAPDLPPAARVLRFSPSTVDSQSSDGSDSECSDQAFFTPPSTRRDNDKAPQRFTNPRISVAGQKTPTRQISLCRRNTPNTSVYPRPTSRARSREEDKPITKTQHQTPNNLQDASSPLDPKAKSIPHIQPTTRDSSSRTLDNTTDPTPATPPHANATPSPLDSPSSLYSRPTPPLPHRSASRVDGTISIPNPTPEVQGDLGFDVADISPEKRFRVAGRRRAATATLAPAPATLSSHEARKLREDNEVLKRDLEALREEFQALRNVLLSSRIER</sequence>
<dbReference type="SUPFAM" id="SSF50978">
    <property type="entry name" value="WD40 repeat-like"/>
    <property type="match status" value="1"/>
</dbReference>
<dbReference type="Proteomes" id="UP000799771">
    <property type="component" value="Unassembled WGS sequence"/>
</dbReference>
<keyword evidence="1" id="KW-0175">Coiled coil</keyword>
<feature type="compositionally biased region" description="Polar residues" evidence="2">
    <location>
        <begin position="555"/>
        <end position="569"/>
    </location>
</feature>
<accession>A0A6A6AP83</accession>
<dbReference type="InterPro" id="IPR036322">
    <property type="entry name" value="WD40_repeat_dom_sf"/>
</dbReference>
<evidence type="ECO:0000313" key="3">
    <source>
        <dbReference type="EMBL" id="KAF2132311.1"/>
    </source>
</evidence>
<feature type="compositionally biased region" description="Polar residues" evidence="2">
    <location>
        <begin position="371"/>
        <end position="382"/>
    </location>
</feature>
<evidence type="ECO:0000256" key="2">
    <source>
        <dbReference type="SAM" id="MobiDB-lite"/>
    </source>
</evidence>
<feature type="compositionally biased region" description="Low complexity" evidence="2">
    <location>
        <begin position="423"/>
        <end position="439"/>
    </location>
</feature>
<feature type="region of interest" description="Disordered" evidence="2">
    <location>
        <begin position="367"/>
        <end position="655"/>
    </location>
</feature>
<feature type="compositionally biased region" description="Polar residues" evidence="2">
    <location>
        <begin position="507"/>
        <end position="537"/>
    </location>
</feature>